<feature type="domain" description="GGDEF" evidence="4">
    <location>
        <begin position="152"/>
        <end position="283"/>
    </location>
</feature>
<dbReference type="InterPro" id="IPR050469">
    <property type="entry name" value="Diguanylate_Cyclase"/>
</dbReference>
<reference evidence="5 6" key="1">
    <citation type="submission" date="2022-04" db="EMBL/GenBank/DDBJ databases">
        <title>Identification of a novel bacterium isolated from mangrove sediments.</title>
        <authorList>
            <person name="Pan X."/>
        </authorList>
    </citation>
    <scope>NUCLEOTIDE SEQUENCE [LARGE SCALE GENOMIC DNA]</scope>
    <source>
        <strain evidence="5 6">B2638</strain>
    </source>
</reference>
<evidence type="ECO:0000259" key="4">
    <source>
        <dbReference type="PROSITE" id="PS50887"/>
    </source>
</evidence>
<dbReference type="NCBIfam" id="TIGR00254">
    <property type="entry name" value="GGDEF"/>
    <property type="match status" value="1"/>
</dbReference>
<dbReference type="InterPro" id="IPR003660">
    <property type="entry name" value="HAMP_dom"/>
</dbReference>
<feature type="transmembrane region" description="Helical" evidence="2">
    <location>
        <begin position="46"/>
        <end position="71"/>
    </location>
</feature>
<keyword evidence="2" id="KW-1133">Transmembrane helix</keyword>
<dbReference type="Proteomes" id="UP001202281">
    <property type="component" value="Unassembled WGS sequence"/>
</dbReference>
<feature type="domain" description="HAMP" evidence="3">
    <location>
        <begin position="68"/>
        <end position="120"/>
    </location>
</feature>
<dbReference type="SUPFAM" id="SSF55073">
    <property type="entry name" value="Nucleotide cyclase"/>
    <property type="match status" value="1"/>
</dbReference>
<dbReference type="Gene3D" id="3.30.70.270">
    <property type="match status" value="1"/>
</dbReference>
<dbReference type="EC" id="2.7.7.65" evidence="1"/>
<dbReference type="Pfam" id="PF00990">
    <property type="entry name" value="GGDEF"/>
    <property type="match status" value="1"/>
</dbReference>
<evidence type="ECO:0000313" key="5">
    <source>
        <dbReference type="EMBL" id="MCJ2186547.1"/>
    </source>
</evidence>
<comment type="caution">
    <text evidence="5">The sequence shown here is derived from an EMBL/GenBank/DDBJ whole genome shotgun (WGS) entry which is preliminary data.</text>
</comment>
<keyword evidence="2" id="KW-0472">Membrane</keyword>
<sequence length="283" mass="29982">MRFYKATAFLFPNHYENRIILICSGAALIPLAACVAVQAASGQWDFTLLAIVLAATVTGTILAAAAIRALLAPLADAAALLQAVQAGETAGEIPEGGNDLVGRLLRGVATAANESAARIKRLTDAAERDPLTGIGNRRGFTDSAREVLLGQHTAVLALIAVDHFALIQEQFGEAAADKVLKAIGRRLESQLRRTDLTARWEGEKFAVLLPDTLLDEARLIMERLRASMALDQSLGEQGWPVTFSCGLAPIRNYAQFDEACSRAGAALGDASNGGRNRIHAAAN</sequence>
<dbReference type="PANTHER" id="PTHR45138">
    <property type="entry name" value="REGULATORY COMPONENTS OF SENSORY TRANSDUCTION SYSTEM"/>
    <property type="match status" value="1"/>
</dbReference>
<accession>A0ABT0BNC3</accession>
<dbReference type="InterPro" id="IPR043128">
    <property type="entry name" value="Rev_trsase/Diguanyl_cyclase"/>
</dbReference>
<keyword evidence="6" id="KW-1185">Reference proteome</keyword>
<dbReference type="Gene3D" id="6.10.340.10">
    <property type="match status" value="1"/>
</dbReference>
<dbReference type="RefSeq" id="WP_243919094.1">
    <property type="nucleotide sequence ID" value="NZ_JALHLG010000007.1"/>
</dbReference>
<dbReference type="EMBL" id="JALHLG010000007">
    <property type="protein sequence ID" value="MCJ2186547.1"/>
    <property type="molecule type" value="Genomic_DNA"/>
</dbReference>
<dbReference type="SMART" id="SM00267">
    <property type="entry name" value="GGDEF"/>
    <property type="match status" value="1"/>
</dbReference>
<dbReference type="InterPro" id="IPR029787">
    <property type="entry name" value="Nucleotide_cyclase"/>
</dbReference>
<evidence type="ECO:0000256" key="1">
    <source>
        <dbReference type="ARBA" id="ARBA00012528"/>
    </source>
</evidence>
<dbReference type="PROSITE" id="PS50887">
    <property type="entry name" value="GGDEF"/>
    <property type="match status" value="1"/>
</dbReference>
<organism evidence="5 6">
    <name type="scientific">Novosphingobium beihaiensis</name>
    <dbReference type="NCBI Taxonomy" id="2930389"/>
    <lineage>
        <taxon>Bacteria</taxon>
        <taxon>Pseudomonadati</taxon>
        <taxon>Pseudomonadota</taxon>
        <taxon>Alphaproteobacteria</taxon>
        <taxon>Sphingomonadales</taxon>
        <taxon>Sphingomonadaceae</taxon>
        <taxon>Novosphingobium</taxon>
    </lineage>
</organism>
<keyword evidence="2" id="KW-0812">Transmembrane</keyword>
<dbReference type="InterPro" id="IPR000160">
    <property type="entry name" value="GGDEF_dom"/>
</dbReference>
<evidence type="ECO:0000259" key="3">
    <source>
        <dbReference type="PROSITE" id="PS50885"/>
    </source>
</evidence>
<evidence type="ECO:0000313" key="6">
    <source>
        <dbReference type="Proteomes" id="UP001202281"/>
    </source>
</evidence>
<evidence type="ECO:0000256" key="2">
    <source>
        <dbReference type="SAM" id="Phobius"/>
    </source>
</evidence>
<protein>
    <recommendedName>
        <fullName evidence="1">diguanylate cyclase</fullName>
        <ecNumber evidence="1">2.7.7.65</ecNumber>
    </recommendedName>
</protein>
<dbReference type="PROSITE" id="PS50885">
    <property type="entry name" value="HAMP"/>
    <property type="match status" value="1"/>
</dbReference>
<feature type="transmembrane region" description="Helical" evidence="2">
    <location>
        <begin position="20"/>
        <end position="40"/>
    </location>
</feature>
<proteinExistence type="predicted"/>
<dbReference type="PANTHER" id="PTHR45138:SF24">
    <property type="entry name" value="DIGUANYLATE CYCLASE DGCC-RELATED"/>
    <property type="match status" value="1"/>
</dbReference>
<name>A0ABT0BNC3_9SPHN</name>
<dbReference type="CDD" id="cd01949">
    <property type="entry name" value="GGDEF"/>
    <property type="match status" value="1"/>
</dbReference>
<gene>
    <name evidence="5" type="ORF">MTR66_06935</name>
</gene>